<sequence>MSDAKTSQAASDFFRPKSAYQHPVLGPNNAQAQLRMRLSSCISPSPCPISHRLVFLDAVPSLRLETYIRELRTALTRGTCLTLKFTTIGTSISFFSRSFVLAMLPFLSRRSMHGQVTPDVQCHGLPSQFPSRPAFPLLSSLSQVLQLLVSSPTPFSICSVENTSEDYAMLLNDYAHDLGDNPIVRQQFVQRWGMEGWREERLYALWEAAAFNAQFLERWSVTVQK</sequence>
<dbReference type="OrthoDB" id="3059868at2759"/>
<dbReference type="GeneID" id="63819778"/>
<dbReference type="InParanoid" id="A0A165FZ24"/>
<organism evidence="1 2">
    <name type="scientific">Laetiporus sulphureus 93-53</name>
    <dbReference type="NCBI Taxonomy" id="1314785"/>
    <lineage>
        <taxon>Eukaryota</taxon>
        <taxon>Fungi</taxon>
        <taxon>Dikarya</taxon>
        <taxon>Basidiomycota</taxon>
        <taxon>Agaricomycotina</taxon>
        <taxon>Agaricomycetes</taxon>
        <taxon>Polyporales</taxon>
        <taxon>Laetiporus</taxon>
    </lineage>
</organism>
<keyword evidence="2" id="KW-1185">Reference proteome</keyword>
<proteinExistence type="predicted"/>
<accession>A0A165FZ24</accession>
<reference evidence="1 2" key="1">
    <citation type="journal article" date="2016" name="Mol. Biol. Evol.">
        <title>Comparative Genomics of Early-Diverging Mushroom-Forming Fungi Provides Insights into the Origins of Lignocellulose Decay Capabilities.</title>
        <authorList>
            <person name="Nagy L.G."/>
            <person name="Riley R."/>
            <person name="Tritt A."/>
            <person name="Adam C."/>
            <person name="Daum C."/>
            <person name="Floudas D."/>
            <person name="Sun H."/>
            <person name="Yadav J.S."/>
            <person name="Pangilinan J."/>
            <person name="Larsson K.H."/>
            <person name="Matsuura K."/>
            <person name="Barry K."/>
            <person name="Labutti K."/>
            <person name="Kuo R."/>
            <person name="Ohm R.A."/>
            <person name="Bhattacharya S.S."/>
            <person name="Shirouzu T."/>
            <person name="Yoshinaga Y."/>
            <person name="Martin F.M."/>
            <person name="Grigoriev I.V."/>
            <person name="Hibbett D.S."/>
        </authorList>
    </citation>
    <scope>NUCLEOTIDE SEQUENCE [LARGE SCALE GENOMIC DNA]</scope>
    <source>
        <strain evidence="1 2">93-53</strain>
    </source>
</reference>
<dbReference type="Proteomes" id="UP000076871">
    <property type="component" value="Unassembled WGS sequence"/>
</dbReference>
<dbReference type="RefSeq" id="XP_040767341.1">
    <property type="nucleotide sequence ID" value="XM_040902747.1"/>
</dbReference>
<protein>
    <submittedName>
        <fullName evidence="1">Uncharacterized protein</fullName>
    </submittedName>
</protein>
<gene>
    <name evidence="1" type="ORF">LAESUDRAFT_512572</name>
</gene>
<dbReference type="AlphaFoldDB" id="A0A165FZ24"/>
<name>A0A165FZ24_9APHY</name>
<evidence type="ECO:0000313" key="2">
    <source>
        <dbReference type="Proteomes" id="UP000076871"/>
    </source>
</evidence>
<dbReference type="EMBL" id="KV427611">
    <property type="protein sequence ID" value="KZT09601.1"/>
    <property type="molecule type" value="Genomic_DNA"/>
</dbReference>
<evidence type="ECO:0000313" key="1">
    <source>
        <dbReference type="EMBL" id="KZT09601.1"/>
    </source>
</evidence>